<keyword evidence="3 5" id="KW-1133">Transmembrane helix</keyword>
<dbReference type="KEGG" id="fer:FNB15_02375"/>
<name>A0A516H766_9PROT</name>
<dbReference type="PANTHER" id="PTHR43229:SF6">
    <property type="entry name" value="ABC-TYPE MULTIDRUG TRANSPORT SYSTEM, PERMEASE COMPONENT"/>
    <property type="match status" value="1"/>
</dbReference>
<reference evidence="7 8" key="1">
    <citation type="submission" date="2019-07" db="EMBL/GenBank/DDBJ databases">
        <title>Genome sequencing for Ferrovibrio sp. K5.</title>
        <authorList>
            <person name="Park S.-J."/>
        </authorList>
    </citation>
    <scope>NUCLEOTIDE SEQUENCE [LARGE SCALE GENOMIC DNA]</scope>
    <source>
        <strain evidence="7 8">K5</strain>
    </source>
</reference>
<comment type="subcellular location">
    <subcellularLocation>
        <location evidence="5">Cell inner membrane</location>
        <topology evidence="5">Multi-pass membrane protein</topology>
    </subcellularLocation>
    <subcellularLocation>
        <location evidence="1">Membrane</location>
        <topology evidence="1">Multi-pass membrane protein</topology>
    </subcellularLocation>
</comment>
<keyword evidence="5" id="KW-1003">Cell membrane</keyword>
<evidence type="ECO:0000313" key="8">
    <source>
        <dbReference type="Proteomes" id="UP000317496"/>
    </source>
</evidence>
<feature type="transmembrane region" description="Helical" evidence="5">
    <location>
        <begin position="231"/>
        <end position="254"/>
    </location>
</feature>
<evidence type="ECO:0000256" key="5">
    <source>
        <dbReference type="RuleBase" id="RU361157"/>
    </source>
</evidence>
<dbReference type="PROSITE" id="PS51012">
    <property type="entry name" value="ABC_TM2"/>
    <property type="match status" value="1"/>
</dbReference>
<dbReference type="OrthoDB" id="9786643at2"/>
<evidence type="ECO:0000256" key="2">
    <source>
        <dbReference type="ARBA" id="ARBA00022692"/>
    </source>
</evidence>
<dbReference type="PANTHER" id="PTHR43229">
    <property type="entry name" value="NODULATION PROTEIN J"/>
    <property type="match status" value="1"/>
</dbReference>
<organism evidence="7 8">
    <name type="scientific">Ferrovibrio terrae</name>
    <dbReference type="NCBI Taxonomy" id="2594003"/>
    <lineage>
        <taxon>Bacteria</taxon>
        <taxon>Pseudomonadati</taxon>
        <taxon>Pseudomonadota</taxon>
        <taxon>Alphaproteobacteria</taxon>
        <taxon>Rhodospirillales</taxon>
        <taxon>Rhodospirillaceae</taxon>
        <taxon>Ferrovibrio</taxon>
    </lineage>
</organism>
<dbReference type="InterPro" id="IPR051784">
    <property type="entry name" value="Nod_factor_ABC_transporter"/>
</dbReference>
<sequence>MQDISCSLQRIFAMLRRHWYLLSGSWTRIVELIYWPAVQMIMWGFLTQFLASKTSYVAQAFGVFLAGMMLWDSMFRVQLGVAISFLEEMWSRNLGNLFVSPLRPGEFATSVLLMGLLRTLVGMVPVSFMAWWFFDFSVYAMGLALAGFFFSLIMFGWAIGISVCGLIMRHGLGAESAAWGAMFLILPVAAVYYPVTVLPGWLQVVAWSLPPAYVFEGMRALLVDGILRTDLLIGAFALNVLYLALGFWAFLAFFESARRRGQLLGQGE</sequence>
<protein>
    <recommendedName>
        <fullName evidence="5">Transport permease protein</fullName>
    </recommendedName>
</protein>
<dbReference type="EMBL" id="CP041636">
    <property type="protein sequence ID" value="QDO99598.1"/>
    <property type="molecule type" value="Genomic_DNA"/>
</dbReference>
<keyword evidence="2 5" id="KW-0812">Transmembrane</keyword>
<keyword evidence="8" id="KW-1185">Reference proteome</keyword>
<proteinExistence type="inferred from homology"/>
<evidence type="ECO:0000259" key="6">
    <source>
        <dbReference type="PROSITE" id="PS51012"/>
    </source>
</evidence>
<evidence type="ECO:0000256" key="4">
    <source>
        <dbReference type="ARBA" id="ARBA00023136"/>
    </source>
</evidence>
<accession>A0A516H766</accession>
<dbReference type="InterPro" id="IPR047817">
    <property type="entry name" value="ABC2_TM_bact-type"/>
</dbReference>
<evidence type="ECO:0000256" key="1">
    <source>
        <dbReference type="ARBA" id="ARBA00004141"/>
    </source>
</evidence>
<evidence type="ECO:0000313" key="7">
    <source>
        <dbReference type="EMBL" id="QDO99598.1"/>
    </source>
</evidence>
<feature type="transmembrane region" description="Helical" evidence="5">
    <location>
        <begin position="140"/>
        <end position="167"/>
    </location>
</feature>
<dbReference type="Proteomes" id="UP000317496">
    <property type="component" value="Chromosome"/>
</dbReference>
<feature type="transmembrane region" description="Helical" evidence="5">
    <location>
        <begin position="63"/>
        <end position="86"/>
    </location>
</feature>
<comment type="caution">
    <text evidence="5">Lacks conserved residue(s) required for the propagation of feature annotation.</text>
</comment>
<dbReference type="AlphaFoldDB" id="A0A516H766"/>
<dbReference type="InterPro" id="IPR013525">
    <property type="entry name" value="ABC2_TM"/>
</dbReference>
<feature type="transmembrane region" description="Helical" evidence="5">
    <location>
        <begin position="179"/>
        <end position="202"/>
    </location>
</feature>
<evidence type="ECO:0000256" key="3">
    <source>
        <dbReference type="ARBA" id="ARBA00022989"/>
    </source>
</evidence>
<feature type="transmembrane region" description="Helical" evidence="5">
    <location>
        <begin position="107"/>
        <end position="134"/>
    </location>
</feature>
<dbReference type="Pfam" id="PF01061">
    <property type="entry name" value="ABC2_membrane"/>
    <property type="match status" value="1"/>
</dbReference>
<comment type="similarity">
    <text evidence="5">Belongs to the ABC-2 integral membrane protein family.</text>
</comment>
<dbReference type="GO" id="GO:0005886">
    <property type="term" value="C:plasma membrane"/>
    <property type="evidence" value="ECO:0007669"/>
    <property type="project" value="UniProtKB-SubCell"/>
</dbReference>
<keyword evidence="4 5" id="KW-0472">Membrane</keyword>
<keyword evidence="5" id="KW-0813">Transport</keyword>
<dbReference type="GO" id="GO:0140359">
    <property type="term" value="F:ABC-type transporter activity"/>
    <property type="evidence" value="ECO:0007669"/>
    <property type="project" value="InterPro"/>
</dbReference>
<gene>
    <name evidence="7" type="ORF">FNB15_02375</name>
</gene>
<feature type="domain" description="ABC transmembrane type-2" evidence="6">
    <location>
        <begin position="27"/>
        <end position="253"/>
    </location>
</feature>